<dbReference type="InterPro" id="IPR009057">
    <property type="entry name" value="Homeodomain-like_sf"/>
</dbReference>
<keyword evidence="7" id="KW-1185">Reference proteome</keyword>
<dbReference type="InterPro" id="IPR025996">
    <property type="entry name" value="MT1864/Rv1816-like_C"/>
</dbReference>
<evidence type="ECO:0000259" key="5">
    <source>
        <dbReference type="PROSITE" id="PS50977"/>
    </source>
</evidence>
<keyword evidence="1" id="KW-0805">Transcription regulation</keyword>
<name>A0ABQ4A545_9ACTN</name>
<dbReference type="InterPro" id="IPR036271">
    <property type="entry name" value="Tet_transcr_reg_TetR-rel_C_sf"/>
</dbReference>
<sequence>MVDQEPPSGPGRRRSRRGDGAQLRAEILAGVNRLLVDWGSTEKLTIRAVAREVGVAAPSIYLHFDDKSELVWAALAGKYVELAELMSAAADAAGDGPLERLRAEVHAYCRFALNDPGHYRLMYEVEQPIVDAARLARHPAGVVSGRFRDAITRCDAAGHPSSLPVEQAGHTLWAGLHGVIALSHTFADGTATEEMVLGIADGLLGSLVPGDAAARADLAANGDAAAMRVLRSMLH</sequence>
<dbReference type="Proteomes" id="UP000603200">
    <property type="component" value="Unassembled WGS sequence"/>
</dbReference>
<organism evidence="6 7">
    <name type="scientific">Winogradskya humida</name>
    <dbReference type="NCBI Taxonomy" id="113566"/>
    <lineage>
        <taxon>Bacteria</taxon>
        <taxon>Bacillati</taxon>
        <taxon>Actinomycetota</taxon>
        <taxon>Actinomycetes</taxon>
        <taxon>Micromonosporales</taxon>
        <taxon>Micromonosporaceae</taxon>
        <taxon>Winogradskya</taxon>
    </lineage>
</organism>
<evidence type="ECO:0000256" key="2">
    <source>
        <dbReference type="ARBA" id="ARBA00023125"/>
    </source>
</evidence>
<evidence type="ECO:0000313" key="7">
    <source>
        <dbReference type="Proteomes" id="UP000603200"/>
    </source>
</evidence>
<dbReference type="RefSeq" id="WP_203842897.1">
    <property type="nucleotide sequence ID" value="NZ_BAAATV010000029.1"/>
</dbReference>
<evidence type="ECO:0000313" key="6">
    <source>
        <dbReference type="EMBL" id="GIE25976.1"/>
    </source>
</evidence>
<feature type="domain" description="HTH tetR-type" evidence="5">
    <location>
        <begin position="21"/>
        <end position="82"/>
    </location>
</feature>
<dbReference type="PROSITE" id="PS50977">
    <property type="entry name" value="HTH_TETR_2"/>
    <property type="match status" value="1"/>
</dbReference>
<evidence type="ECO:0000256" key="3">
    <source>
        <dbReference type="ARBA" id="ARBA00023163"/>
    </source>
</evidence>
<evidence type="ECO:0000256" key="4">
    <source>
        <dbReference type="PROSITE-ProRule" id="PRU00335"/>
    </source>
</evidence>
<comment type="caution">
    <text evidence="6">The sequence shown here is derived from an EMBL/GenBank/DDBJ whole genome shotgun (WGS) entry which is preliminary data.</text>
</comment>
<accession>A0ABQ4A545</accession>
<dbReference type="Pfam" id="PF00440">
    <property type="entry name" value="TetR_N"/>
    <property type="match status" value="1"/>
</dbReference>
<dbReference type="InterPro" id="IPR050109">
    <property type="entry name" value="HTH-type_TetR-like_transc_reg"/>
</dbReference>
<dbReference type="PANTHER" id="PTHR30055">
    <property type="entry name" value="HTH-TYPE TRANSCRIPTIONAL REGULATOR RUTR"/>
    <property type="match status" value="1"/>
</dbReference>
<keyword evidence="2 4" id="KW-0238">DNA-binding</keyword>
<proteinExistence type="predicted"/>
<dbReference type="Pfam" id="PF13305">
    <property type="entry name" value="TetR_C_33"/>
    <property type="match status" value="1"/>
</dbReference>
<dbReference type="EMBL" id="BOMN01000131">
    <property type="protein sequence ID" value="GIE25976.1"/>
    <property type="molecule type" value="Genomic_DNA"/>
</dbReference>
<dbReference type="SUPFAM" id="SSF48498">
    <property type="entry name" value="Tetracyclin repressor-like, C-terminal domain"/>
    <property type="match status" value="1"/>
</dbReference>
<gene>
    <name evidence="6" type="ORF">Ahu01nite_090780</name>
</gene>
<dbReference type="SUPFAM" id="SSF46689">
    <property type="entry name" value="Homeodomain-like"/>
    <property type="match status" value="1"/>
</dbReference>
<protein>
    <recommendedName>
        <fullName evidence="5">HTH tetR-type domain-containing protein</fullName>
    </recommendedName>
</protein>
<dbReference type="Gene3D" id="1.10.357.10">
    <property type="entry name" value="Tetracycline Repressor, domain 2"/>
    <property type="match status" value="1"/>
</dbReference>
<dbReference type="PANTHER" id="PTHR30055:SF234">
    <property type="entry name" value="HTH-TYPE TRANSCRIPTIONAL REGULATOR BETI"/>
    <property type="match status" value="1"/>
</dbReference>
<feature type="DNA-binding region" description="H-T-H motif" evidence="4">
    <location>
        <begin position="45"/>
        <end position="64"/>
    </location>
</feature>
<dbReference type="InterPro" id="IPR001647">
    <property type="entry name" value="HTH_TetR"/>
</dbReference>
<reference evidence="6 7" key="1">
    <citation type="submission" date="2021-01" db="EMBL/GenBank/DDBJ databases">
        <title>Whole genome shotgun sequence of Actinoplanes humidus NBRC 14915.</title>
        <authorList>
            <person name="Komaki H."/>
            <person name="Tamura T."/>
        </authorList>
    </citation>
    <scope>NUCLEOTIDE SEQUENCE [LARGE SCALE GENOMIC DNA]</scope>
    <source>
        <strain evidence="6 7">NBRC 14915</strain>
    </source>
</reference>
<evidence type="ECO:0000256" key="1">
    <source>
        <dbReference type="ARBA" id="ARBA00023015"/>
    </source>
</evidence>
<keyword evidence="3" id="KW-0804">Transcription</keyword>